<feature type="zinc finger region" description="dksA C4-type" evidence="4">
    <location>
        <begin position="102"/>
        <end position="126"/>
    </location>
</feature>
<accession>A0AAW4YUF7</accession>
<keyword evidence="1" id="KW-0479">Metal-binding</keyword>
<keyword evidence="3" id="KW-0862">Zinc</keyword>
<evidence type="ECO:0000313" key="10">
    <source>
        <dbReference type="Proteomes" id="UP001320154"/>
    </source>
</evidence>
<dbReference type="PROSITE" id="PS51128">
    <property type="entry name" value="ZF_DKSA_2"/>
    <property type="match status" value="1"/>
</dbReference>
<evidence type="ECO:0000313" key="9">
    <source>
        <dbReference type="EMBL" id="MCE8052039.1"/>
    </source>
</evidence>
<dbReference type="NCBIfam" id="TIGR02420">
    <property type="entry name" value="dksA"/>
    <property type="match status" value="1"/>
</dbReference>
<evidence type="ECO:0000313" key="11">
    <source>
        <dbReference type="Proteomes" id="UP001320178"/>
    </source>
</evidence>
<comment type="caution">
    <text evidence="9">The sequence shown here is derived from an EMBL/GenBank/DDBJ whole genome shotgun (WGS) entry which is preliminary data.</text>
</comment>
<evidence type="ECO:0000256" key="3">
    <source>
        <dbReference type="ARBA" id="ARBA00022833"/>
    </source>
</evidence>
<feature type="coiled-coil region" evidence="5">
    <location>
        <begin position="26"/>
        <end position="83"/>
    </location>
</feature>
<evidence type="ECO:0000259" key="7">
    <source>
        <dbReference type="Pfam" id="PF21157"/>
    </source>
</evidence>
<reference evidence="9" key="1">
    <citation type="submission" date="2020-05" db="EMBL/GenBank/DDBJ databases">
        <authorList>
            <person name="Wang L."/>
            <person name="Shao Z."/>
        </authorList>
    </citation>
    <scope>NUCLEOTIDE SEQUENCE</scope>
    <source>
        <strain evidence="8">MCCC 1A05748</strain>
        <strain evidence="9">MCCC 1A05776</strain>
    </source>
</reference>
<feature type="domain" description="DnaK suppressor protein DksA N-terminal" evidence="7">
    <location>
        <begin position="25"/>
        <end position="94"/>
    </location>
</feature>
<dbReference type="EMBL" id="JABFTQ010000014">
    <property type="protein sequence ID" value="MCE8048714.1"/>
    <property type="molecule type" value="Genomic_DNA"/>
</dbReference>
<dbReference type="InterPro" id="IPR000962">
    <property type="entry name" value="Znf_DskA_TraR"/>
</dbReference>
<evidence type="ECO:0000256" key="5">
    <source>
        <dbReference type="SAM" id="Coils"/>
    </source>
</evidence>
<dbReference type="AlphaFoldDB" id="A0AAW4YUF7"/>
<gene>
    <name evidence="9" type="primary">dksA</name>
    <name evidence="8" type="ORF">HOP60_18480</name>
    <name evidence="9" type="ORF">HOP61_12090</name>
</gene>
<dbReference type="EMBL" id="JABFTS010000004">
    <property type="protein sequence ID" value="MCE8052039.1"/>
    <property type="molecule type" value="Genomic_DNA"/>
</dbReference>
<proteinExistence type="predicted"/>
<dbReference type="Pfam" id="PF21157">
    <property type="entry name" value="DksA_N"/>
    <property type="match status" value="1"/>
</dbReference>
<organism evidence="9 11">
    <name type="scientific">Billgrantia desiderata</name>
    <dbReference type="NCBI Taxonomy" id="52021"/>
    <lineage>
        <taxon>Bacteria</taxon>
        <taxon>Pseudomonadati</taxon>
        <taxon>Pseudomonadota</taxon>
        <taxon>Gammaproteobacteria</taxon>
        <taxon>Oceanospirillales</taxon>
        <taxon>Halomonadaceae</taxon>
        <taxon>Billgrantia</taxon>
    </lineage>
</organism>
<dbReference type="Proteomes" id="UP001320154">
    <property type="component" value="Unassembled WGS sequence"/>
</dbReference>
<dbReference type="InterPro" id="IPR037187">
    <property type="entry name" value="DnaK_N"/>
</dbReference>
<feature type="domain" description="Zinc finger DksA/TraR C4-type" evidence="6">
    <location>
        <begin position="97"/>
        <end position="132"/>
    </location>
</feature>
<evidence type="ECO:0000256" key="2">
    <source>
        <dbReference type="ARBA" id="ARBA00022771"/>
    </source>
</evidence>
<evidence type="ECO:0000256" key="1">
    <source>
        <dbReference type="ARBA" id="ARBA00022723"/>
    </source>
</evidence>
<evidence type="ECO:0000313" key="8">
    <source>
        <dbReference type="EMBL" id="MCE8048714.1"/>
    </source>
</evidence>
<keyword evidence="2" id="KW-0863">Zinc-finger</keyword>
<dbReference type="InterPro" id="IPR048489">
    <property type="entry name" value="DksA_N"/>
</dbReference>
<evidence type="ECO:0000259" key="6">
    <source>
        <dbReference type="Pfam" id="PF01258"/>
    </source>
</evidence>
<dbReference type="Gene3D" id="1.20.120.910">
    <property type="entry name" value="DksA, coiled-coil domain"/>
    <property type="match status" value="1"/>
</dbReference>
<dbReference type="InterPro" id="IPR012784">
    <property type="entry name" value="DksA_RNA_pol-bd"/>
</dbReference>
<sequence length="144" mass="16752">MPMSADPEVQRLLAMPEEAYMNDEQLAFFRRRLAAERAEVEAHLEEVRSAIADNERSGDELDRAAVEEELRLLLRQADRETRLLRKIHQALRRIEEGDYGYCAETGQPIGLPRLLLRPTAELCLEAKERQEKREHHYSKQRGDA</sequence>
<keyword evidence="10" id="KW-1185">Reference proteome</keyword>
<dbReference type="Pfam" id="PF01258">
    <property type="entry name" value="zf-dskA_traR"/>
    <property type="match status" value="1"/>
</dbReference>
<dbReference type="PANTHER" id="PTHR33823">
    <property type="entry name" value="RNA POLYMERASE-BINDING TRANSCRIPTION FACTOR DKSA-RELATED"/>
    <property type="match status" value="1"/>
</dbReference>
<dbReference type="GO" id="GO:0008270">
    <property type="term" value="F:zinc ion binding"/>
    <property type="evidence" value="ECO:0007669"/>
    <property type="project" value="UniProtKB-KW"/>
</dbReference>
<protein>
    <submittedName>
        <fullName evidence="9">RNA polymerase-binding protein DksA</fullName>
    </submittedName>
</protein>
<reference evidence="9 10" key="2">
    <citation type="journal article" date="2021" name="Front. Microbiol.">
        <title>Aerobic Denitrification and Heterotrophic Sulfur Oxidation in the Genus Halomonas Revealed by Six Novel Species Characterizations and Genome-Based Analysis.</title>
        <authorList>
            <person name="Wang L."/>
            <person name="Shao Z."/>
        </authorList>
    </citation>
    <scope>NUCLEOTIDE SEQUENCE</scope>
    <source>
        <strain evidence="8 10">MCCC 1A05748</strain>
        <strain evidence="9">MCCC 1A05776</strain>
    </source>
</reference>
<dbReference type="SUPFAM" id="SSF109635">
    <property type="entry name" value="DnaK suppressor protein DksA, alpha-hairpin domain"/>
    <property type="match status" value="1"/>
</dbReference>
<dbReference type="PANTHER" id="PTHR33823:SF2">
    <property type="entry name" value="RNA POLYMERASE-BINDING TRANSCRIPTION FACTOR DKSA"/>
    <property type="match status" value="1"/>
</dbReference>
<dbReference type="SUPFAM" id="SSF57716">
    <property type="entry name" value="Glucocorticoid receptor-like (DNA-binding domain)"/>
    <property type="match status" value="1"/>
</dbReference>
<keyword evidence="5" id="KW-0175">Coiled coil</keyword>
<dbReference type="Proteomes" id="UP001320178">
    <property type="component" value="Unassembled WGS sequence"/>
</dbReference>
<evidence type="ECO:0000256" key="4">
    <source>
        <dbReference type="PROSITE-ProRule" id="PRU00510"/>
    </source>
</evidence>
<name>A0AAW4YUF7_9GAMM</name>